<dbReference type="AlphaFoldDB" id="A0A0C2HEU6"/>
<dbReference type="SUPFAM" id="SSF55729">
    <property type="entry name" value="Acyl-CoA N-acyltransferases (Nat)"/>
    <property type="match status" value="1"/>
</dbReference>
<dbReference type="RefSeq" id="WP_040106781.1">
    <property type="nucleotide sequence ID" value="NZ_JABEVU030000001.1"/>
</dbReference>
<dbReference type="GO" id="GO:0005737">
    <property type="term" value="C:cytoplasm"/>
    <property type="evidence" value="ECO:0007669"/>
    <property type="project" value="TreeGrafter"/>
</dbReference>
<proteinExistence type="predicted"/>
<reference evidence="3" key="2">
    <citation type="submission" date="2020-04" db="EMBL/GenBank/DDBJ databases">
        <authorList>
            <person name="Tanveer F."/>
            <person name="Xie Y."/>
            <person name="Shinwari Z.K."/>
        </authorList>
    </citation>
    <scope>NUCLEOTIDE SEQUENCE</scope>
    <source>
        <strain evidence="3">MOSEL-ME25</strain>
    </source>
</reference>
<dbReference type="Pfam" id="PF13302">
    <property type="entry name" value="Acetyltransf_3"/>
    <property type="match status" value="1"/>
</dbReference>
<dbReference type="GeneID" id="77846204"/>
<sequence length="183" mass="21403">MVRIKVDADIELKAMEQGDRAMVFDTVDQNRGHLRKWLPWVDYMTSAEDYIGVIKAWQEDIDNGVGLQLGIFHKGKFVGMCGYNEIFFLSRRGQLGYWISKEGEGKGIVMRSVRKLVEYGFSRLELNRIEIICGEYNYRSRALPEAMGFTKEAVLADYEFLYDHYHDCIMYRQLKREYDAGQP</sequence>
<feature type="domain" description="N-acetyltransferase" evidence="1">
    <location>
        <begin position="10"/>
        <end position="175"/>
    </location>
</feature>
<organism evidence="2 4">
    <name type="scientific">Salinicoccus roseus</name>
    <dbReference type="NCBI Taxonomy" id="45670"/>
    <lineage>
        <taxon>Bacteria</taxon>
        <taxon>Bacillati</taxon>
        <taxon>Bacillota</taxon>
        <taxon>Bacilli</taxon>
        <taxon>Bacillales</taxon>
        <taxon>Staphylococcaceae</taxon>
        <taxon>Salinicoccus</taxon>
    </lineage>
</organism>
<evidence type="ECO:0000313" key="4">
    <source>
        <dbReference type="Proteomes" id="UP000031546"/>
    </source>
</evidence>
<dbReference type="STRING" id="45670.SN16_11690"/>
<accession>A0A0C2HEU6</accession>
<evidence type="ECO:0000259" key="1">
    <source>
        <dbReference type="PROSITE" id="PS51186"/>
    </source>
</evidence>
<evidence type="ECO:0000313" key="5">
    <source>
        <dbReference type="Proteomes" id="UP000527860"/>
    </source>
</evidence>
<dbReference type="EMBL" id="JABEVU030000001">
    <property type="protein sequence ID" value="MDB0581468.1"/>
    <property type="molecule type" value="Genomic_DNA"/>
</dbReference>
<dbReference type="InterPro" id="IPR051908">
    <property type="entry name" value="Ribosomal_N-acetyltransferase"/>
</dbReference>
<name>A0A0C2HEU6_9STAP</name>
<dbReference type="Gene3D" id="3.40.630.30">
    <property type="match status" value="1"/>
</dbReference>
<dbReference type="GO" id="GO:1990189">
    <property type="term" value="F:protein N-terminal-serine acetyltransferase activity"/>
    <property type="evidence" value="ECO:0007669"/>
    <property type="project" value="TreeGrafter"/>
</dbReference>
<dbReference type="OrthoDB" id="9784707at2"/>
<dbReference type="Proteomes" id="UP000527860">
    <property type="component" value="Unassembled WGS sequence"/>
</dbReference>
<evidence type="ECO:0000313" key="3">
    <source>
        <dbReference type="EMBL" id="MDB0581468.1"/>
    </source>
</evidence>
<dbReference type="GO" id="GO:0008999">
    <property type="term" value="F:protein-N-terminal-alanine acetyltransferase activity"/>
    <property type="evidence" value="ECO:0007669"/>
    <property type="project" value="TreeGrafter"/>
</dbReference>
<protein>
    <submittedName>
        <fullName evidence="3">GNAT family protein</fullName>
    </submittedName>
</protein>
<evidence type="ECO:0000313" key="2">
    <source>
        <dbReference type="EMBL" id="KIH70144.1"/>
    </source>
</evidence>
<dbReference type="InterPro" id="IPR000182">
    <property type="entry name" value="GNAT_dom"/>
</dbReference>
<dbReference type="Proteomes" id="UP000031546">
    <property type="component" value="Unassembled WGS sequence"/>
</dbReference>
<keyword evidence="5" id="KW-1185">Reference proteome</keyword>
<gene>
    <name evidence="3" type="ORF">F7P68_0013115</name>
    <name evidence="2" type="ORF">SN16_11690</name>
</gene>
<dbReference type="PANTHER" id="PTHR43441:SF12">
    <property type="entry name" value="RIBOSOMAL N-ACETYLTRANSFERASE YDAF-RELATED"/>
    <property type="match status" value="1"/>
</dbReference>
<dbReference type="EMBL" id="JXII01000009">
    <property type="protein sequence ID" value="KIH70144.1"/>
    <property type="molecule type" value="Genomic_DNA"/>
</dbReference>
<dbReference type="PANTHER" id="PTHR43441">
    <property type="entry name" value="RIBOSOMAL-PROTEIN-SERINE ACETYLTRANSFERASE"/>
    <property type="match status" value="1"/>
</dbReference>
<reference evidence="3" key="3">
    <citation type="submission" date="2022-12" db="EMBL/GenBank/DDBJ databases">
        <title>Genome analysis and biological profiling of marine Salinicoccus roseus MOSEL-ME25.</title>
        <authorList>
            <person name="Mirza F.T."/>
            <person name="Xie Y."/>
            <person name="Shinwari Z.K."/>
        </authorList>
    </citation>
    <scope>NUCLEOTIDE SEQUENCE</scope>
    <source>
        <strain evidence="3">MOSEL-ME25</strain>
    </source>
</reference>
<reference evidence="2 4" key="1">
    <citation type="submission" date="2015-01" db="EMBL/GenBank/DDBJ databases">
        <title>Genome sequences of high lactate-tolerant strain Salinicoccus roseus W12 with industrial interest.</title>
        <authorList>
            <person name="Wang H."/>
            <person name="Yu B."/>
        </authorList>
    </citation>
    <scope>NUCLEOTIDE SEQUENCE [LARGE SCALE GENOMIC DNA]</scope>
    <source>
        <strain evidence="2 4">W12</strain>
    </source>
</reference>
<dbReference type="InterPro" id="IPR016181">
    <property type="entry name" value="Acyl_CoA_acyltransferase"/>
</dbReference>
<dbReference type="PROSITE" id="PS51186">
    <property type="entry name" value="GNAT"/>
    <property type="match status" value="1"/>
</dbReference>
<comment type="caution">
    <text evidence="2">The sequence shown here is derived from an EMBL/GenBank/DDBJ whole genome shotgun (WGS) entry which is preliminary data.</text>
</comment>